<dbReference type="Gene3D" id="2.160.20.10">
    <property type="entry name" value="Single-stranded right-handed beta-helix, Pectin lyase-like"/>
    <property type="match status" value="1"/>
</dbReference>
<proteinExistence type="inferred from homology"/>
<reference evidence="12 13" key="1">
    <citation type="journal article" date="2018" name="New Phytol.">
        <title>Phylogenomics of Endogonaceae and evolution of mycorrhizas within Mucoromycota.</title>
        <authorList>
            <person name="Chang Y."/>
            <person name="Desiro A."/>
            <person name="Na H."/>
            <person name="Sandor L."/>
            <person name="Lipzen A."/>
            <person name="Clum A."/>
            <person name="Barry K."/>
            <person name="Grigoriev I.V."/>
            <person name="Martin F.M."/>
            <person name="Stajich J.E."/>
            <person name="Smith M.E."/>
            <person name="Bonito G."/>
            <person name="Spatafora J.W."/>
        </authorList>
    </citation>
    <scope>NUCLEOTIDE SEQUENCE [LARGE SCALE GENOMIC DNA]</scope>
    <source>
        <strain evidence="12 13">AD002</strain>
    </source>
</reference>
<evidence type="ECO:0000256" key="1">
    <source>
        <dbReference type="ARBA" id="ARBA00004613"/>
    </source>
</evidence>
<dbReference type="GO" id="GO:0005975">
    <property type="term" value="P:carbohydrate metabolic process"/>
    <property type="evidence" value="ECO:0007669"/>
    <property type="project" value="InterPro"/>
</dbReference>
<dbReference type="InterPro" id="IPR012334">
    <property type="entry name" value="Pectin_lyas_fold"/>
</dbReference>
<evidence type="ECO:0000256" key="6">
    <source>
        <dbReference type="ARBA" id="ARBA00023157"/>
    </source>
</evidence>
<feature type="active site" evidence="10">
    <location>
        <position position="250"/>
    </location>
</feature>
<name>A0A433QYC9_9FUNG</name>
<protein>
    <submittedName>
        <fullName evidence="12">Pectin lyase fold/virulence factor</fullName>
    </submittedName>
</protein>
<evidence type="ECO:0000256" key="5">
    <source>
        <dbReference type="ARBA" id="ARBA00022801"/>
    </source>
</evidence>
<dbReference type="GO" id="GO:0005576">
    <property type="term" value="C:extracellular region"/>
    <property type="evidence" value="ECO:0007669"/>
    <property type="project" value="UniProtKB-SubCell"/>
</dbReference>
<evidence type="ECO:0000256" key="4">
    <source>
        <dbReference type="ARBA" id="ARBA00022729"/>
    </source>
</evidence>
<evidence type="ECO:0000313" key="12">
    <source>
        <dbReference type="EMBL" id="RUS34724.1"/>
    </source>
</evidence>
<evidence type="ECO:0000256" key="7">
    <source>
        <dbReference type="ARBA" id="ARBA00023180"/>
    </source>
</evidence>
<keyword evidence="7" id="KW-0325">Glycoprotein</keyword>
<keyword evidence="9" id="KW-0961">Cell wall biogenesis/degradation</keyword>
<dbReference type="GO" id="GO:0071555">
    <property type="term" value="P:cell wall organization"/>
    <property type="evidence" value="ECO:0007669"/>
    <property type="project" value="UniProtKB-KW"/>
</dbReference>
<dbReference type="Pfam" id="PF00295">
    <property type="entry name" value="Glyco_hydro_28"/>
    <property type="match status" value="1"/>
</dbReference>
<dbReference type="AlphaFoldDB" id="A0A433QYC9"/>
<dbReference type="SUPFAM" id="SSF51126">
    <property type="entry name" value="Pectin lyase-like"/>
    <property type="match status" value="1"/>
</dbReference>
<sequence>MRIFRHPTHPRQTHQSMAPITRLLSLATVFLVGSTFATTVCTVPHKPGGDDYNAIALAFASCSQNAQVVFQSGVVYNLNQPLNVTGLNNVQIKLDGSISLPNNILYKNKTTAFIAISGTNVDIIAPADSSQNGRIIGNGQVWWDKGISSGRYATLQVSVKRGSIQNLKIEQSPFYNLVLDHSSHLRIDGIKFTSVSANSNLPRNTDGIDFFYSSFINVSNAQITNGDDCISVKSNNTDLYFNHVKCVGSHGISIGSLGITPGVYEYSLRIRADDTSCTNCSNGARIKTWPGGVGLVQDITFNGFAVTGVDRPIYIDQYYCDTGVGCRTGKSLVQIQRVNFNNFTGTSSGAKSNNPVNIMCSADAPCQEVYLSNISITSPMANVSNICTNVVDNKPIGITCVPGKISVS</sequence>
<dbReference type="Proteomes" id="UP000274822">
    <property type="component" value="Unassembled WGS sequence"/>
</dbReference>
<evidence type="ECO:0000313" key="13">
    <source>
        <dbReference type="Proteomes" id="UP000274822"/>
    </source>
</evidence>
<keyword evidence="5 11" id="KW-0378">Hydrolase</keyword>
<keyword evidence="6" id="KW-1015">Disulfide bond</keyword>
<dbReference type="GO" id="GO:0046576">
    <property type="term" value="F:rhamnogalacturonan alpha-L-rhamnopyranosyl-(1-&gt;4)-alpha-D-galactopyranosyluronide lyase activity"/>
    <property type="evidence" value="ECO:0007669"/>
    <property type="project" value="UniProtKB-ARBA"/>
</dbReference>
<evidence type="ECO:0000256" key="8">
    <source>
        <dbReference type="ARBA" id="ARBA00023295"/>
    </source>
</evidence>
<keyword evidence="4" id="KW-0732">Signal</keyword>
<organism evidence="12 13">
    <name type="scientific">Jimgerdemannia flammicorona</name>
    <dbReference type="NCBI Taxonomy" id="994334"/>
    <lineage>
        <taxon>Eukaryota</taxon>
        <taxon>Fungi</taxon>
        <taxon>Fungi incertae sedis</taxon>
        <taxon>Mucoromycota</taxon>
        <taxon>Mucoromycotina</taxon>
        <taxon>Endogonomycetes</taxon>
        <taxon>Endogonales</taxon>
        <taxon>Endogonaceae</taxon>
        <taxon>Jimgerdemannia</taxon>
    </lineage>
</organism>
<evidence type="ECO:0000256" key="2">
    <source>
        <dbReference type="ARBA" id="ARBA00008834"/>
    </source>
</evidence>
<gene>
    <name evidence="12" type="ORF">BC938DRAFT_478871</name>
</gene>
<evidence type="ECO:0000256" key="9">
    <source>
        <dbReference type="ARBA" id="ARBA00023316"/>
    </source>
</evidence>
<accession>A0A433QYC9</accession>
<keyword evidence="3" id="KW-0964">Secreted</keyword>
<dbReference type="GO" id="GO:0004650">
    <property type="term" value="F:polygalacturonase activity"/>
    <property type="evidence" value="ECO:0007669"/>
    <property type="project" value="InterPro"/>
</dbReference>
<dbReference type="InterPro" id="IPR000743">
    <property type="entry name" value="Glyco_hydro_28"/>
</dbReference>
<evidence type="ECO:0000256" key="11">
    <source>
        <dbReference type="RuleBase" id="RU361169"/>
    </source>
</evidence>
<dbReference type="EMBL" id="RBNJ01000350">
    <property type="protein sequence ID" value="RUS34724.1"/>
    <property type="molecule type" value="Genomic_DNA"/>
</dbReference>
<dbReference type="PANTHER" id="PTHR31736">
    <property type="match status" value="1"/>
</dbReference>
<comment type="caution">
    <text evidence="12">The sequence shown here is derived from an EMBL/GenBank/DDBJ whole genome shotgun (WGS) entry which is preliminary data.</text>
</comment>
<dbReference type="InterPro" id="IPR011050">
    <property type="entry name" value="Pectin_lyase_fold/virulence"/>
</dbReference>
<evidence type="ECO:0000256" key="3">
    <source>
        <dbReference type="ARBA" id="ARBA00022525"/>
    </source>
</evidence>
<comment type="similarity">
    <text evidence="2 11">Belongs to the glycosyl hydrolase 28 family.</text>
</comment>
<keyword evidence="8 11" id="KW-0326">Glycosidase</keyword>
<keyword evidence="13" id="KW-1185">Reference proteome</keyword>
<keyword evidence="12" id="KW-0456">Lyase</keyword>
<comment type="subcellular location">
    <subcellularLocation>
        <location evidence="1">Secreted</location>
    </subcellularLocation>
</comment>
<evidence type="ECO:0000256" key="10">
    <source>
        <dbReference type="PROSITE-ProRule" id="PRU10052"/>
    </source>
</evidence>
<dbReference type="PROSITE" id="PS00502">
    <property type="entry name" value="POLYGALACTURONASE"/>
    <property type="match status" value="1"/>
</dbReference>
<dbReference type="PANTHER" id="PTHR31736:SF19">
    <property type="entry name" value="PECTIN LYASE SUPERFAMILY PROTEIN-RELATED"/>
    <property type="match status" value="1"/>
</dbReference>